<dbReference type="Gene3D" id="3.40.50.1440">
    <property type="entry name" value="Tubulin/FtsZ, GTPase domain"/>
    <property type="match status" value="1"/>
</dbReference>
<dbReference type="GO" id="GO:0032153">
    <property type="term" value="C:cell division site"/>
    <property type="evidence" value="ECO:0007669"/>
    <property type="project" value="UniProtKB-UniRule"/>
</dbReference>
<dbReference type="PROSITE" id="PS01134">
    <property type="entry name" value="FTSZ_1"/>
    <property type="match status" value="1"/>
</dbReference>
<feature type="compositionally biased region" description="Basic and acidic residues" evidence="10">
    <location>
        <begin position="375"/>
        <end position="387"/>
    </location>
</feature>
<feature type="binding site" evidence="7">
    <location>
        <begin position="11"/>
        <end position="15"/>
    </location>
    <ligand>
        <name>GTP</name>
        <dbReference type="ChEBI" id="CHEBI:37565"/>
    </ligand>
</feature>
<keyword evidence="6 7" id="KW-0131">Cell cycle</keyword>
<evidence type="ECO:0000256" key="10">
    <source>
        <dbReference type="SAM" id="MobiDB-lite"/>
    </source>
</evidence>
<dbReference type="GO" id="GO:0005525">
    <property type="term" value="F:GTP binding"/>
    <property type="evidence" value="ECO:0007669"/>
    <property type="project" value="UniProtKB-UniRule"/>
</dbReference>
<comment type="caution">
    <text evidence="13">The sequence shown here is derived from an EMBL/GenBank/DDBJ whole genome shotgun (WGS) entry which is preliminary data.</text>
</comment>
<dbReference type="InterPro" id="IPR036525">
    <property type="entry name" value="Tubulin/FtsZ_GTPase_sf"/>
</dbReference>
<feature type="binding site" evidence="7">
    <location>
        <begin position="98"/>
        <end position="100"/>
    </location>
    <ligand>
        <name>GTP</name>
        <dbReference type="ChEBI" id="CHEBI:37565"/>
    </ligand>
</feature>
<evidence type="ECO:0000256" key="2">
    <source>
        <dbReference type="ARBA" id="ARBA00022618"/>
    </source>
</evidence>
<evidence type="ECO:0000313" key="14">
    <source>
        <dbReference type="Proteomes" id="UP000664332"/>
    </source>
</evidence>
<comment type="function">
    <text evidence="7 9">Essential cell division protein that forms a contractile ring structure (Z ring) at the future cell division site. The regulation of the ring assembly controls the timing and the location of cell division. One of the functions of the FtsZ ring is to recruit other cell division proteins to the septum to produce a new cell wall between the dividing cells. Binds GTP and shows GTPase activity.</text>
</comment>
<evidence type="ECO:0000256" key="4">
    <source>
        <dbReference type="ARBA" id="ARBA00023134"/>
    </source>
</evidence>
<evidence type="ECO:0000256" key="1">
    <source>
        <dbReference type="ARBA" id="ARBA00009690"/>
    </source>
</evidence>
<dbReference type="Proteomes" id="UP000664332">
    <property type="component" value="Unassembled WGS sequence"/>
</dbReference>
<accession>A0A939DXM4</accession>
<dbReference type="PROSITE" id="PS01135">
    <property type="entry name" value="FTSZ_2"/>
    <property type="match status" value="1"/>
</dbReference>
<dbReference type="SMART" id="SM00864">
    <property type="entry name" value="Tubulin"/>
    <property type="match status" value="1"/>
</dbReference>
<evidence type="ECO:0000256" key="5">
    <source>
        <dbReference type="ARBA" id="ARBA00023210"/>
    </source>
</evidence>
<keyword evidence="5 7" id="KW-0717">Septation</keyword>
<keyword evidence="14" id="KW-1185">Reference proteome</keyword>
<dbReference type="AlphaFoldDB" id="A0A939DXM4"/>
<dbReference type="HAMAP" id="MF_00909">
    <property type="entry name" value="FtsZ"/>
    <property type="match status" value="1"/>
</dbReference>
<evidence type="ECO:0000313" key="13">
    <source>
        <dbReference type="EMBL" id="MBN9643105.1"/>
    </source>
</evidence>
<evidence type="ECO:0000259" key="11">
    <source>
        <dbReference type="SMART" id="SM00864"/>
    </source>
</evidence>
<dbReference type="GO" id="GO:0005737">
    <property type="term" value="C:cytoplasm"/>
    <property type="evidence" value="ECO:0007669"/>
    <property type="project" value="UniProtKB-SubCell"/>
</dbReference>
<dbReference type="GO" id="GO:0000917">
    <property type="term" value="P:division septum assembly"/>
    <property type="evidence" value="ECO:0007669"/>
    <property type="project" value="UniProtKB-KW"/>
</dbReference>
<dbReference type="PRINTS" id="PR00423">
    <property type="entry name" value="CELLDVISFTSZ"/>
</dbReference>
<organism evidence="13 14">
    <name type="scientific">Corynebacterium mendelii</name>
    <dbReference type="NCBI Taxonomy" id="2765362"/>
    <lineage>
        <taxon>Bacteria</taxon>
        <taxon>Bacillati</taxon>
        <taxon>Actinomycetota</taxon>
        <taxon>Actinomycetes</taxon>
        <taxon>Mycobacteriales</taxon>
        <taxon>Corynebacteriaceae</taxon>
        <taxon>Corynebacterium</taxon>
    </lineage>
</organism>
<feature type="region of interest" description="Disordered" evidence="10">
    <location>
        <begin position="316"/>
        <end position="415"/>
    </location>
</feature>
<dbReference type="PANTHER" id="PTHR30314">
    <property type="entry name" value="CELL DIVISION PROTEIN FTSZ-RELATED"/>
    <property type="match status" value="1"/>
</dbReference>
<gene>
    <name evidence="7 13" type="primary">ftsZ</name>
    <name evidence="13" type="ORF">JZY06_00445</name>
</gene>
<dbReference type="InterPro" id="IPR018316">
    <property type="entry name" value="Tubulin/FtsZ_2-layer-sand-dom"/>
</dbReference>
<evidence type="ECO:0000256" key="6">
    <source>
        <dbReference type="ARBA" id="ARBA00023306"/>
    </source>
</evidence>
<dbReference type="InterPro" id="IPR000158">
    <property type="entry name" value="Cell_div_FtsZ"/>
</dbReference>
<feature type="compositionally biased region" description="Basic and acidic residues" evidence="10">
    <location>
        <begin position="343"/>
        <end position="361"/>
    </location>
</feature>
<dbReference type="GO" id="GO:0043093">
    <property type="term" value="P:FtsZ-dependent cytokinesis"/>
    <property type="evidence" value="ECO:0007669"/>
    <property type="project" value="UniProtKB-UniRule"/>
</dbReference>
<dbReference type="InterPro" id="IPR045061">
    <property type="entry name" value="FtsZ/CetZ"/>
</dbReference>
<dbReference type="InterPro" id="IPR003008">
    <property type="entry name" value="Tubulin_FtsZ_GTPase"/>
</dbReference>
<reference evidence="13" key="1">
    <citation type="submission" date="2021-03" db="EMBL/GenBank/DDBJ databases">
        <authorList>
            <person name="Sun Q."/>
        </authorList>
    </citation>
    <scope>NUCLEOTIDE SEQUENCE</scope>
    <source>
        <strain evidence="13">CCM 8862</strain>
    </source>
</reference>
<proteinExistence type="inferred from homology"/>
<dbReference type="Pfam" id="PF00091">
    <property type="entry name" value="Tubulin"/>
    <property type="match status" value="1"/>
</dbReference>
<dbReference type="GO" id="GO:0051258">
    <property type="term" value="P:protein polymerization"/>
    <property type="evidence" value="ECO:0007669"/>
    <property type="project" value="UniProtKB-UniRule"/>
</dbReference>
<dbReference type="SMART" id="SM00865">
    <property type="entry name" value="Tubulin_C"/>
    <property type="match status" value="1"/>
</dbReference>
<comment type="subunit">
    <text evidence="7">Homodimer. Polymerizes to form a dynamic ring structure in a strictly GTP-dependent manner. Interacts directly with several other division proteins.</text>
</comment>
<feature type="domain" description="Tubulin/FtsZ 2-layer sandwich" evidence="12">
    <location>
        <begin position="197"/>
        <end position="314"/>
    </location>
</feature>
<dbReference type="NCBIfam" id="TIGR00065">
    <property type="entry name" value="ftsZ"/>
    <property type="match status" value="1"/>
</dbReference>
<dbReference type="InterPro" id="IPR020805">
    <property type="entry name" value="Cell_div_FtsZ_CS"/>
</dbReference>
<keyword evidence="3 7" id="KW-0547">Nucleotide-binding</keyword>
<comment type="subcellular location">
    <subcellularLocation>
        <location evidence="7">Cytoplasm</location>
    </subcellularLocation>
    <text evidence="7">Assembles at midcell at the inner surface of the cytoplasmic membrane.</text>
</comment>
<evidence type="ECO:0000259" key="12">
    <source>
        <dbReference type="SMART" id="SM00865"/>
    </source>
</evidence>
<keyword evidence="4 7" id="KW-0342">GTP-binding</keyword>
<dbReference type="InterPro" id="IPR024757">
    <property type="entry name" value="FtsZ_C"/>
</dbReference>
<protein>
    <recommendedName>
        <fullName evidence="7 8">Cell division protein FtsZ</fullName>
    </recommendedName>
</protein>
<dbReference type="Gene3D" id="3.30.1330.20">
    <property type="entry name" value="Tubulin/FtsZ, C-terminal domain"/>
    <property type="match status" value="1"/>
</dbReference>
<feature type="binding site" evidence="7">
    <location>
        <position position="129"/>
    </location>
    <ligand>
        <name>GTP</name>
        <dbReference type="ChEBI" id="CHEBI:37565"/>
    </ligand>
</feature>
<evidence type="ECO:0000256" key="9">
    <source>
        <dbReference type="RuleBase" id="RU000631"/>
    </source>
</evidence>
<feature type="domain" description="Tubulin/FtsZ GTPase" evidence="11">
    <location>
        <begin position="3"/>
        <end position="195"/>
    </location>
</feature>
<dbReference type="CDD" id="cd02201">
    <property type="entry name" value="FtsZ_type1"/>
    <property type="match status" value="1"/>
</dbReference>
<dbReference type="EMBL" id="JAFLEQ010000003">
    <property type="protein sequence ID" value="MBN9643105.1"/>
    <property type="molecule type" value="Genomic_DNA"/>
</dbReference>
<feature type="binding site" evidence="7">
    <location>
        <position position="133"/>
    </location>
    <ligand>
        <name>GTP</name>
        <dbReference type="ChEBI" id="CHEBI:37565"/>
    </ligand>
</feature>
<evidence type="ECO:0000256" key="7">
    <source>
        <dbReference type="HAMAP-Rule" id="MF_00909"/>
    </source>
</evidence>
<dbReference type="Pfam" id="PF12327">
    <property type="entry name" value="FtsZ_C"/>
    <property type="match status" value="1"/>
</dbReference>
<keyword evidence="7" id="KW-0963">Cytoplasm</keyword>
<dbReference type="PANTHER" id="PTHR30314:SF3">
    <property type="entry name" value="MITOCHONDRIAL DIVISION PROTEIN FSZA"/>
    <property type="match status" value="1"/>
</dbReference>
<dbReference type="SUPFAM" id="SSF52490">
    <property type="entry name" value="Tubulin nucleotide-binding domain-like"/>
    <property type="match status" value="1"/>
</dbReference>
<dbReference type="GO" id="GO:0003924">
    <property type="term" value="F:GTPase activity"/>
    <property type="evidence" value="ECO:0007669"/>
    <property type="project" value="UniProtKB-UniRule"/>
</dbReference>
<comment type="similarity">
    <text evidence="1 7 9">Belongs to the FtsZ family.</text>
</comment>
<name>A0A939DXM4_9CORY</name>
<evidence type="ECO:0000256" key="3">
    <source>
        <dbReference type="ARBA" id="ARBA00022741"/>
    </source>
</evidence>
<dbReference type="FunFam" id="3.40.50.1440:FF:000001">
    <property type="entry name" value="Cell division protein FtsZ"/>
    <property type="match status" value="1"/>
</dbReference>
<evidence type="ECO:0000256" key="8">
    <source>
        <dbReference type="NCBIfam" id="TIGR00065"/>
    </source>
</evidence>
<feature type="binding site" evidence="7">
    <location>
        <position position="177"/>
    </location>
    <ligand>
        <name>GTP</name>
        <dbReference type="ChEBI" id="CHEBI:37565"/>
    </ligand>
</feature>
<feature type="compositionally biased region" description="Acidic residues" evidence="10">
    <location>
        <begin position="403"/>
        <end position="415"/>
    </location>
</feature>
<dbReference type="SUPFAM" id="SSF55307">
    <property type="entry name" value="Tubulin C-terminal domain-like"/>
    <property type="match status" value="1"/>
</dbReference>
<dbReference type="InterPro" id="IPR008280">
    <property type="entry name" value="Tub_FtsZ_C"/>
</dbReference>
<keyword evidence="2 7" id="KW-0132">Cell division</keyword>
<sequence>MAVIKVVGVGGGGVNAINRMIDAGLQGVEFIAVNTDSQALFMTDADVSLNIGHEKTRGLGAGADPEVGKKSAEDSKDAIEEALRGADMVFVTAGEGGGTGTGAAPVVAGIAHKAGALTVGVVTKPFMFEGKRRMSQALEGIKTLQDCCDTLIVIPNDRLLELGDQSITMVEAFRRADDVLYSGVQGITDLIVTPGLINVDFADVRSVMAEAGSALMGVGTASGDNRVADAVEKAINSPLLESTIDGATGLLLSFAGGSDMGLFEVNEGAAMVSKRVNVDANVIFGAVVDSNLGDEVRVTVIATGFDPNNKVQAQANKDTDHAADGAAAPAPGSGLFGKVTAADSDRDSEPSGQRHRDDSDHPAPTARPDSYSSVRGRDRDRDRDRLRPGYAHGSFDGSRRHDDDDDDLDIPDFLR</sequence>
<dbReference type="InterPro" id="IPR037103">
    <property type="entry name" value="Tubulin/FtsZ-like_C"/>
</dbReference>